<name>A0A2H2ZAQ8_TRIPA</name>
<organism evidence="2 3">
    <name type="scientific">Trichoderma parareesei</name>
    <name type="common">Filamentous fungus</name>
    <dbReference type="NCBI Taxonomy" id="858221"/>
    <lineage>
        <taxon>Eukaryota</taxon>
        <taxon>Fungi</taxon>
        <taxon>Dikarya</taxon>
        <taxon>Ascomycota</taxon>
        <taxon>Pezizomycotina</taxon>
        <taxon>Sordariomycetes</taxon>
        <taxon>Hypocreomycetidae</taxon>
        <taxon>Hypocreales</taxon>
        <taxon>Hypocreaceae</taxon>
        <taxon>Trichoderma</taxon>
    </lineage>
</organism>
<feature type="region of interest" description="Disordered" evidence="1">
    <location>
        <begin position="1"/>
        <end position="40"/>
    </location>
</feature>
<feature type="compositionally biased region" description="Basic and acidic residues" evidence="1">
    <location>
        <begin position="244"/>
        <end position="255"/>
    </location>
</feature>
<feature type="compositionally biased region" description="Basic and acidic residues" evidence="1">
    <location>
        <begin position="1"/>
        <end position="13"/>
    </location>
</feature>
<protein>
    <submittedName>
        <fullName evidence="2">Uncharacterized protein</fullName>
    </submittedName>
</protein>
<evidence type="ECO:0000313" key="3">
    <source>
        <dbReference type="Proteomes" id="UP000219286"/>
    </source>
</evidence>
<gene>
    <name evidence="2" type="ORF">A9Z42_0048520</name>
</gene>
<reference evidence="2 3" key="1">
    <citation type="journal article" date="2015" name="Genome Announc.">
        <title>Genome sequence and annotation of Trichoderma parareesei, the ancestor of the cellulase producer Trichoderma reesei.</title>
        <authorList>
            <person name="Yang D."/>
            <person name="Pomraning K."/>
            <person name="Kopchinskiy A."/>
            <person name="Karimi Aghcheh R."/>
            <person name="Atanasova L."/>
            <person name="Chenthamara K."/>
            <person name="Baker S.E."/>
            <person name="Zhang R."/>
            <person name="Shen Q."/>
            <person name="Freitag M."/>
            <person name="Kubicek C.P."/>
            <person name="Druzhinina I.S."/>
        </authorList>
    </citation>
    <scope>NUCLEOTIDE SEQUENCE [LARGE SCALE GENOMIC DNA]</scope>
    <source>
        <strain evidence="2 3">CBS 125925</strain>
    </source>
</reference>
<dbReference type="AlphaFoldDB" id="A0A2H2ZAQ8"/>
<keyword evidence="3" id="KW-1185">Reference proteome</keyword>
<sequence length="412" mass="45556">MLAAHRDEQENRVLSHQVPAKQQPKTPGMRCPKTPMGIGRGDENALAGLAAKKTIQGAINLGENQKFISKKAMMTPAGPRTRAPLGNKTTNAKATNNLGLGLGGKGAIRELEKTQSRNVTSQRRKHKQQHRKAEQLASKGLLFKLRDGHDRDQDEPEYAPPNPEPLPYQSDVFPRDGLTLKGLEKENLLKGYYEHFYNPINDAGVSRAEQRLQAETEAAIQKAIERNEQDTEEFDWNSADISVDLERASPDESKVPPRTTRANKKLVPAEDLSQDASSTLPAMATRPSGSASSGKPMASARHTDDQGRMTTRPSRHRAANTAVEHSSPLVLRSRRDSASSQVAWRDSEVDEPAYMMGSPRQKSSNDAASDDFAHLQFPIESDDEDAGVNLSLLRTPRRESYDESLYELTFDV</sequence>
<feature type="region of interest" description="Disordered" evidence="1">
    <location>
        <begin position="113"/>
        <end position="172"/>
    </location>
</feature>
<feature type="region of interest" description="Disordered" evidence="1">
    <location>
        <begin position="225"/>
        <end position="370"/>
    </location>
</feature>
<proteinExistence type="predicted"/>
<evidence type="ECO:0000313" key="2">
    <source>
        <dbReference type="EMBL" id="OTA04279.1"/>
    </source>
</evidence>
<evidence type="ECO:0000256" key="1">
    <source>
        <dbReference type="SAM" id="MobiDB-lite"/>
    </source>
</evidence>
<accession>A0A2H2ZAQ8</accession>
<dbReference type="EMBL" id="LFMI01000494">
    <property type="protein sequence ID" value="OTA04279.1"/>
    <property type="molecule type" value="Genomic_DNA"/>
</dbReference>
<dbReference type="Proteomes" id="UP000219286">
    <property type="component" value="Unassembled WGS sequence"/>
</dbReference>
<dbReference type="OrthoDB" id="5327145at2759"/>
<comment type="caution">
    <text evidence="2">The sequence shown here is derived from an EMBL/GenBank/DDBJ whole genome shotgun (WGS) entry which is preliminary data.</text>
</comment>